<evidence type="ECO:0000313" key="2">
    <source>
        <dbReference type="EMBL" id="PHJ15814.1"/>
    </source>
</evidence>
<gene>
    <name evidence="2" type="ORF">CSUI_010374</name>
</gene>
<dbReference type="OrthoDB" id="361383at2759"/>
<keyword evidence="2" id="KW-0687">Ribonucleoprotein</keyword>
<feature type="compositionally biased region" description="Low complexity" evidence="1">
    <location>
        <begin position="355"/>
        <end position="366"/>
    </location>
</feature>
<keyword evidence="2" id="KW-0689">Ribosomal protein</keyword>
<comment type="caution">
    <text evidence="2">The sequence shown here is derived from an EMBL/GenBank/DDBJ whole genome shotgun (WGS) entry which is preliminary data.</text>
</comment>
<sequence length="536" mass="60252">MLPSQCLRRYGHRRCRERLKKEKRTRGMMRLQEDSLYHLRPRDSPILLSIPSSLSKNRQNIKAFPTSSSSSLQSSLSSPVSYSPSSSSSSSSSSCPSFFFSRRCSFLLSSLSLSHKGPAPAALRHSGVAAFFHTQRGETRRRRSISSSPLSSLGTNTSTHVCTAKPLQTTSSASFTENQIKERKEEEEGYLLSSNRRHPSYLLTPSLSSEEYSSYSFSPSSSCCLLPFSPHSFSSFSPRFPSFSRSFSSSYIMSRHAPLKASFAASISSSSSSSVSSSSYSLRLLSSRLSSHRCSLGPRKVISSSLISRTQAMDLFHPFVFHSSSSSSNPLLLVQHSGSPSSFLSSSLERSFSRSFSSRPFSSSSSPREKRGEEANEEIETFQSISEAPPRGRGGRRKRQTAMSHRSCREDDSEGYLNNVEERAEGYPGVHTLAVTREQFHDGSRGLFRPHPFNRRFARVRKPVFPIEARNLRLMYKRKAKRRRGRGDKSNAKGIRWKHVHQQAGRYKGPRSRTFEGGKTPLYKRIPKWPEAWLQR</sequence>
<evidence type="ECO:0000256" key="1">
    <source>
        <dbReference type="SAM" id="MobiDB-lite"/>
    </source>
</evidence>
<feature type="region of interest" description="Disordered" evidence="1">
    <location>
        <begin position="64"/>
        <end position="93"/>
    </location>
</feature>
<dbReference type="RefSeq" id="XP_067917546.1">
    <property type="nucleotide sequence ID" value="XM_068070478.1"/>
</dbReference>
<dbReference type="VEuPathDB" id="ToxoDB:CSUI_010374"/>
<feature type="region of interest" description="Disordered" evidence="1">
    <location>
        <begin position="172"/>
        <end position="191"/>
    </location>
</feature>
<reference evidence="2 3" key="1">
    <citation type="journal article" date="2017" name="Int. J. Parasitol.">
        <title>The genome of the protozoan parasite Cystoisospora suis and a reverse vaccinology approach to identify vaccine candidates.</title>
        <authorList>
            <person name="Palmieri N."/>
            <person name="Shrestha A."/>
            <person name="Ruttkowski B."/>
            <person name="Beck T."/>
            <person name="Vogl C."/>
            <person name="Tomley F."/>
            <person name="Blake D.P."/>
            <person name="Joachim A."/>
        </authorList>
    </citation>
    <scope>NUCLEOTIDE SEQUENCE [LARGE SCALE GENOMIC DNA]</scope>
    <source>
        <strain evidence="2 3">Wien I</strain>
    </source>
</reference>
<feature type="non-terminal residue" evidence="2">
    <location>
        <position position="536"/>
    </location>
</feature>
<dbReference type="AlphaFoldDB" id="A0A2C6KHE3"/>
<feature type="region of interest" description="Disordered" evidence="1">
    <location>
        <begin position="134"/>
        <end position="158"/>
    </location>
</feature>
<dbReference type="EMBL" id="MIGC01007260">
    <property type="protein sequence ID" value="PHJ15814.1"/>
    <property type="molecule type" value="Genomic_DNA"/>
</dbReference>
<feature type="region of interest" description="Disordered" evidence="1">
    <location>
        <begin position="355"/>
        <end position="413"/>
    </location>
</feature>
<accession>A0A2C6KHE3</accession>
<dbReference type="GO" id="GO:0005840">
    <property type="term" value="C:ribosome"/>
    <property type="evidence" value="ECO:0007669"/>
    <property type="project" value="UniProtKB-KW"/>
</dbReference>
<protein>
    <submittedName>
        <fullName evidence="2">Ribosomal protein l15</fullName>
    </submittedName>
</protein>
<proteinExistence type="predicted"/>
<keyword evidence="3" id="KW-1185">Reference proteome</keyword>
<dbReference type="Proteomes" id="UP000221165">
    <property type="component" value="Unassembled WGS sequence"/>
</dbReference>
<feature type="compositionally biased region" description="Low complexity" evidence="1">
    <location>
        <begin position="67"/>
        <end position="93"/>
    </location>
</feature>
<dbReference type="GeneID" id="94433689"/>
<organism evidence="2 3">
    <name type="scientific">Cystoisospora suis</name>
    <dbReference type="NCBI Taxonomy" id="483139"/>
    <lineage>
        <taxon>Eukaryota</taxon>
        <taxon>Sar</taxon>
        <taxon>Alveolata</taxon>
        <taxon>Apicomplexa</taxon>
        <taxon>Conoidasida</taxon>
        <taxon>Coccidia</taxon>
        <taxon>Eucoccidiorida</taxon>
        <taxon>Eimeriorina</taxon>
        <taxon>Sarcocystidae</taxon>
        <taxon>Cystoisospora</taxon>
    </lineage>
</organism>
<feature type="compositionally biased region" description="Low complexity" evidence="1">
    <location>
        <begin position="145"/>
        <end position="158"/>
    </location>
</feature>
<feature type="region of interest" description="Disordered" evidence="1">
    <location>
        <begin position="499"/>
        <end position="520"/>
    </location>
</feature>
<evidence type="ECO:0000313" key="3">
    <source>
        <dbReference type="Proteomes" id="UP000221165"/>
    </source>
</evidence>
<name>A0A2C6KHE3_9APIC</name>